<dbReference type="EMBL" id="JACHIU010000001">
    <property type="protein sequence ID" value="MBB6475897.1"/>
    <property type="molecule type" value="Genomic_DNA"/>
</dbReference>
<keyword evidence="3" id="KW-1185">Reference proteome</keyword>
<name>A0A7X0IIM1_9ACTN</name>
<feature type="region of interest" description="Disordered" evidence="1">
    <location>
        <begin position="1"/>
        <end position="306"/>
    </location>
</feature>
<sequence>MMSSAAFMVTQGKADRRDREPFRAPVPSAPDPRVGPARDGIRGEAVPRLGPGSFHSPTPPAARTTPTHPGTSTRRPTRSFRLSRPPYSGTESSAPPPAVTGAGKGGPSTQVVVNPPNGRPLHPITSAVEPQHHDPGTAPERRTHGHSATTHPATSVTSDAVRPSGSLGRPPYDGAGFTTPLPAVPAPEKRARRRTVRPTRPTLHGTTRHGTTRHGTARHHTARHHTARHHTARHHTARHHTARHHTARHHTARHHTARHHTARHHTARHHTARHHTARHHTARHHTARHHTARHDTARSARSLAKGQDTVAGVGRFVGGQVFSRYSALESPRRRSISALRSG</sequence>
<evidence type="ECO:0000256" key="1">
    <source>
        <dbReference type="SAM" id="MobiDB-lite"/>
    </source>
</evidence>
<accession>A0A7X0IIM1</accession>
<feature type="compositionally biased region" description="Polar residues" evidence="1">
    <location>
        <begin position="146"/>
        <end position="158"/>
    </location>
</feature>
<feature type="compositionally biased region" description="Basic and acidic residues" evidence="1">
    <location>
        <begin position="13"/>
        <end position="22"/>
    </location>
</feature>
<feature type="compositionally biased region" description="Low complexity" evidence="1">
    <location>
        <begin position="61"/>
        <end position="71"/>
    </location>
</feature>
<proteinExistence type="predicted"/>
<evidence type="ECO:0000313" key="2">
    <source>
        <dbReference type="EMBL" id="MBB6475897.1"/>
    </source>
</evidence>
<comment type="caution">
    <text evidence="2">The sequence shown here is derived from an EMBL/GenBank/DDBJ whole genome shotgun (WGS) entry which is preliminary data.</text>
</comment>
<feature type="compositionally biased region" description="Basic residues" evidence="1">
    <location>
        <begin position="206"/>
        <end position="292"/>
    </location>
</feature>
<dbReference type="Proteomes" id="UP000555564">
    <property type="component" value="Unassembled WGS sequence"/>
</dbReference>
<feature type="compositionally biased region" description="Basic and acidic residues" evidence="1">
    <location>
        <begin position="130"/>
        <end position="142"/>
    </location>
</feature>
<gene>
    <name evidence="2" type="ORF">BJ992_005328</name>
</gene>
<reference evidence="2 3" key="1">
    <citation type="submission" date="2020-08" db="EMBL/GenBank/DDBJ databases">
        <title>Sequencing the genomes of 1000 actinobacteria strains.</title>
        <authorList>
            <person name="Klenk H.-P."/>
        </authorList>
    </citation>
    <scope>NUCLEOTIDE SEQUENCE [LARGE SCALE GENOMIC DNA]</scope>
    <source>
        <strain evidence="2 3">DSM 44936</strain>
    </source>
</reference>
<dbReference type="AlphaFoldDB" id="A0A7X0IIM1"/>
<protein>
    <submittedName>
        <fullName evidence="2">Uncharacterized protein</fullName>
    </submittedName>
</protein>
<organism evidence="2 3">
    <name type="scientific">Sphaerisporangium rubeum</name>
    <dbReference type="NCBI Taxonomy" id="321317"/>
    <lineage>
        <taxon>Bacteria</taxon>
        <taxon>Bacillati</taxon>
        <taxon>Actinomycetota</taxon>
        <taxon>Actinomycetes</taxon>
        <taxon>Streptosporangiales</taxon>
        <taxon>Streptosporangiaceae</taxon>
        <taxon>Sphaerisporangium</taxon>
    </lineage>
</organism>
<evidence type="ECO:0000313" key="3">
    <source>
        <dbReference type="Proteomes" id="UP000555564"/>
    </source>
</evidence>